<dbReference type="FunFam" id="1.10.510.10:FF:000528">
    <property type="entry name" value="Tyrosine-protein kinase receptor"/>
    <property type="match status" value="1"/>
</dbReference>
<keyword evidence="13 25" id="KW-1133">Transmembrane helix</keyword>
<feature type="compositionally biased region" description="Low complexity" evidence="24">
    <location>
        <begin position="829"/>
        <end position="841"/>
    </location>
</feature>
<evidence type="ECO:0000256" key="18">
    <source>
        <dbReference type="ARBA" id="ARBA00023180"/>
    </source>
</evidence>
<feature type="coiled-coil region" evidence="23">
    <location>
        <begin position="730"/>
        <end position="795"/>
    </location>
</feature>
<comment type="subcellular location">
    <subcellularLocation>
        <location evidence="2">Membrane</location>
        <topology evidence="2">Single-pass type I membrane protein</topology>
    </subcellularLocation>
</comment>
<dbReference type="GO" id="GO:0004714">
    <property type="term" value="F:transmembrane receptor protein tyrosine kinase activity"/>
    <property type="evidence" value="ECO:0007669"/>
    <property type="project" value="UniProtKB-EC"/>
</dbReference>
<gene>
    <name evidence="30" type="primary">LOC106153706</name>
</gene>
<dbReference type="InterPro" id="IPR000719">
    <property type="entry name" value="Prot_kinase_dom"/>
</dbReference>
<dbReference type="Gene3D" id="2.10.220.10">
    <property type="entry name" value="Hormone Receptor, Insulin-like Growth Factor Receptor 1, Chain A, domain 2"/>
    <property type="match status" value="1"/>
</dbReference>
<feature type="domain" description="Fibronectin type-III" evidence="28">
    <location>
        <begin position="910"/>
        <end position="1009"/>
    </location>
</feature>
<dbReference type="KEGG" id="lak:106153706"/>
<dbReference type="InterPro" id="IPR009030">
    <property type="entry name" value="Growth_fac_rcpt_cys_sf"/>
</dbReference>
<proteinExistence type="inferred from homology"/>
<dbReference type="GO" id="GO:0043235">
    <property type="term" value="C:receptor complex"/>
    <property type="evidence" value="ECO:0007669"/>
    <property type="project" value="TreeGrafter"/>
</dbReference>
<keyword evidence="14 25" id="KW-0472">Membrane</keyword>
<dbReference type="CDD" id="cd05032">
    <property type="entry name" value="PTKc_InsR_like"/>
    <property type="match status" value="1"/>
</dbReference>
<keyword evidence="12 21" id="KW-0067">ATP-binding</keyword>
<dbReference type="InterPro" id="IPR002011">
    <property type="entry name" value="Tyr_kinase_rcpt_2_CS"/>
</dbReference>
<dbReference type="InterPro" id="IPR017441">
    <property type="entry name" value="Protein_kinase_ATP_BS"/>
</dbReference>
<dbReference type="InterPro" id="IPR011009">
    <property type="entry name" value="Kinase-like_dom_sf"/>
</dbReference>
<dbReference type="GO" id="GO:0046872">
    <property type="term" value="F:metal ion binding"/>
    <property type="evidence" value="ECO:0007669"/>
    <property type="project" value="UniProtKB-KW"/>
</dbReference>
<feature type="region of interest" description="Disordered" evidence="24">
    <location>
        <begin position="810"/>
        <end position="841"/>
    </location>
</feature>
<feature type="compositionally biased region" description="Polar residues" evidence="24">
    <location>
        <begin position="814"/>
        <end position="824"/>
    </location>
</feature>
<evidence type="ECO:0000313" key="30">
    <source>
        <dbReference type="RefSeq" id="XP_013383192.1"/>
    </source>
</evidence>
<keyword evidence="29" id="KW-1185">Reference proteome</keyword>
<dbReference type="InterPro" id="IPR000494">
    <property type="entry name" value="Rcpt_L-dom"/>
</dbReference>
<dbReference type="STRING" id="7574.A0A1S3HAX7"/>
<comment type="cofactor">
    <cofactor evidence="1">
        <name>Mn(2+)</name>
        <dbReference type="ChEBI" id="CHEBI:29035"/>
    </cofactor>
</comment>
<evidence type="ECO:0000256" key="11">
    <source>
        <dbReference type="ARBA" id="ARBA00022777"/>
    </source>
</evidence>
<dbReference type="Gene3D" id="1.10.510.10">
    <property type="entry name" value="Transferase(Phosphotransferase) domain 1"/>
    <property type="match status" value="1"/>
</dbReference>
<dbReference type="Gene3D" id="3.30.200.20">
    <property type="entry name" value="Phosphorylase Kinase, domain 1"/>
    <property type="match status" value="1"/>
</dbReference>
<feature type="signal peptide" evidence="26">
    <location>
        <begin position="1"/>
        <end position="20"/>
    </location>
</feature>
<evidence type="ECO:0000256" key="23">
    <source>
        <dbReference type="SAM" id="Coils"/>
    </source>
</evidence>
<evidence type="ECO:0000256" key="22">
    <source>
        <dbReference type="RuleBase" id="RU000312"/>
    </source>
</evidence>
<dbReference type="CDD" id="cd00063">
    <property type="entry name" value="FN3"/>
    <property type="match status" value="2"/>
</dbReference>
<keyword evidence="9" id="KW-0677">Repeat</keyword>
<dbReference type="InterPro" id="IPR003961">
    <property type="entry name" value="FN3_dom"/>
</dbReference>
<evidence type="ECO:0000256" key="26">
    <source>
        <dbReference type="SAM" id="SignalP"/>
    </source>
</evidence>
<dbReference type="GO" id="GO:0005886">
    <property type="term" value="C:plasma membrane"/>
    <property type="evidence" value="ECO:0007669"/>
    <property type="project" value="TreeGrafter"/>
</dbReference>
<dbReference type="FunFam" id="3.80.20.20:FF:000001">
    <property type="entry name" value="Tyrosine-protein kinase receptor"/>
    <property type="match status" value="1"/>
</dbReference>
<comment type="similarity">
    <text evidence="22">Belongs to the protein kinase superfamily. Tyr protein kinase family. Insulin receptor subfamily.</text>
</comment>
<dbReference type="PROSITE" id="PS50011">
    <property type="entry name" value="PROTEIN_KINASE_DOM"/>
    <property type="match status" value="1"/>
</dbReference>
<dbReference type="SUPFAM" id="SSF52058">
    <property type="entry name" value="L domain-like"/>
    <property type="match status" value="2"/>
</dbReference>
<dbReference type="PRINTS" id="PR00109">
    <property type="entry name" value="TYRKINASE"/>
</dbReference>
<feature type="chain" id="PRO_5010373461" description="Tyrosine-protein kinase receptor" evidence="26">
    <location>
        <begin position="21"/>
        <end position="1534"/>
    </location>
</feature>
<feature type="binding site" evidence="21">
    <location>
        <position position="1119"/>
    </location>
    <ligand>
        <name>ATP</name>
        <dbReference type="ChEBI" id="CHEBI:30616"/>
    </ligand>
</feature>
<keyword evidence="6 22" id="KW-0812">Transmembrane</keyword>
<dbReference type="SMART" id="SM00261">
    <property type="entry name" value="FU"/>
    <property type="match status" value="1"/>
</dbReference>
<evidence type="ECO:0000256" key="21">
    <source>
        <dbReference type="PROSITE-ProRule" id="PRU10141"/>
    </source>
</evidence>
<keyword evidence="8 26" id="KW-0732">Signal</keyword>
<evidence type="ECO:0000256" key="7">
    <source>
        <dbReference type="ARBA" id="ARBA00022723"/>
    </source>
</evidence>
<dbReference type="OrthoDB" id="5809444at2759"/>
<dbReference type="Pfam" id="PF07714">
    <property type="entry name" value="PK_Tyr_Ser-Thr"/>
    <property type="match status" value="1"/>
</dbReference>
<keyword evidence="18" id="KW-0325">Glycoprotein</keyword>
<evidence type="ECO:0000259" key="28">
    <source>
        <dbReference type="PROSITE" id="PS50853"/>
    </source>
</evidence>
<evidence type="ECO:0000256" key="8">
    <source>
        <dbReference type="ARBA" id="ARBA00022729"/>
    </source>
</evidence>
<accession>A0A1S3HAX7</accession>
<keyword evidence="5" id="KW-0165">Cleavage on pair of basic residues</keyword>
<dbReference type="GeneID" id="106153706"/>
<feature type="region of interest" description="Disordered" evidence="24">
    <location>
        <begin position="1374"/>
        <end position="1402"/>
    </location>
</feature>
<name>A0A1S3HAX7_LINAN</name>
<feature type="domain" description="Protein kinase" evidence="27">
    <location>
        <begin position="1085"/>
        <end position="1354"/>
    </location>
</feature>
<dbReference type="RefSeq" id="XP_013383192.1">
    <property type="nucleotide sequence ID" value="XM_013527738.2"/>
</dbReference>
<dbReference type="InParanoid" id="A0A1S3HAX7"/>
<feature type="region of interest" description="Disordered" evidence="24">
    <location>
        <begin position="1470"/>
        <end position="1513"/>
    </location>
</feature>
<dbReference type="PANTHER" id="PTHR24416:SF525">
    <property type="entry name" value="INSULIN-LIKE RECEPTOR"/>
    <property type="match status" value="1"/>
</dbReference>
<dbReference type="InterPro" id="IPR020635">
    <property type="entry name" value="Tyr_kinase_cat_dom"/>
</dbReference>
<keyword evidence="23" id="KW-0175">Coiled coil</keyword>
<dbReference type="PROSITE" id="PS50853">
    <property type="entry name" value="FN3"/>
    <property type="match status" value="1"/>
</dbReference>
<dbReference type="SUPFAM" id="SSF56112">
    <property type="entry name" value="Protein kinase-like (PK-like)"/>
    <property type="match status" value="1"/>
</dbReference>
<keyword evidence="16" id="KW-1015">Disulfide bond</keyword>
<evidence type="ECO:0000256" key="9">
    <source>
        <dbReference type="ARBA" id="ARBA00022737"/>
    </source>
</evidence>
<dbReference type="FunFam" id="3.30.200.20:FF:000026">
    <property type="entry name" value="Tyrosine-protein kinase receptor"/>
    <property type="match status" value="1"/>
</dbReference>
<protein>
    <recommendedName>
        <fullName evidence="22">Tyrosine-protein kinase receptor</fullName>
        <ecNumber evidence="22">2.7.10.1</ecNumber>
    </recommendedName>
</protein>
<evidence type="ECO:0000256" key="2">
    <source>
        <dbReference type="ARBA" id="ARBA00004479"/>
    </source>
</evidence>
<evidence type="ECO:0000256" key="3">
    <source>
        <dbReference type="ARBA" id="ARBA00022553"/>
    </source>
</evidence>
<evidence type="ECO:0000256" key="15">
    <source>
        <dbReference type="ARBA" id="ARBA00023137"/>
    </source>
</evidence>
<evidence type="ECO:0000256" key="17">
    <source>
        <dbReference type="ARBA" id="ARBA00023170"/>
    </source>
</evidence>
<dbReference type="PROSITE" id="PS00239">
    <property type="entry name" value="RECEPTOR_TYR_KIN_II"/>
    <property type="match status" value="1"/>
</dbReference>
<evidence type="ECO:0000256" key="24">
    <source>
        <dbReference type="SAM" id="MobiDB-lite"/>
    </source>
</evidence>
<dbReference type="InterPro" id="IPR006212">
    <property type="entry name" value="Furin_repeat"/>
</dbReference>
<dbReference type="InterPro" id="IPR050122">
    <property type="entry name" value="RTK"/>
</dbReference>
<evidence type="ECO:0000256" key="5">
    <source>
        <dbReference type="ARBA" id="ARBA00022685"/>
    </source>
</evidence>
<evidence type="ECO:0000256" key="19">
    <source>
        <dbReference type="ARBA" id="ARBA00023211"/>
    </source>
</evidence>
<evidence type="ECO:0000256" key="20">
    <source>
        <dbReference type="ARBA" id="ARBA00051243"/>
    </source>
</evidence>
<keyword evidence="7" id="KW-0479">Metal-binding</keyword>
<keyword evidence="19" id="KW-0464">Manganese</keyword>
<evidence type="ECO:0000256" key="1">
    <source>
        <dbReference type="ARBA" id="ARBA00001936"/>
    </source>
</evidence>
<dbReference type="GO" id="GO:0007169">
    <property type="term" value="P:cell surface receptor protein tyrosine kinase signaling pathway"/>
    <property type="evidence" value="ECO:0007669"/>
    <property type="project" value="InterPro"/>
</dbReference>
<evidence type="ECO:0000256" key="12">
    <source>
        <dbReference type="ARBA" id="ARBA00022840"/>
    </source>
</evidence>
<dbReference type="InterPro" id="IPR036116">
    <property type="entry name" value="FN3_sf"/>
</dbReference>
<comment type="catalytic activity">
    <reaction evidence="20 22">
        <text>L-tyrosyl-[protein] + ATP = O-phospho-L-tyrosyl-[protein] + ADP + H(+)</text>
        <dbReference type="Rhea" id="RHEA:10596"/>
        <dbReference type="Rhea" id="RHEA-COMP:10136"/>
        <dbReference type="Rhea" id="RHEA-COMP:20101"/>
        <dbReference type="ChEBI" id="CHEBI:15378"/>
        <dbReference type="ChEBI" id="CHEBI:30616"/>
        <dbReference type="ChEBI" id="CHEBI:46858"/>
        <dbReference type="ChEBI" id="CHEBI:61978"/>
        <dbReference type="ChEBI" id="CHEBI:456216"/>
        <dbReference type="EC" id="2.7.10.1"/>
    </reaction>
</comment>
<evidence type="ECO:0000256" key="4">
    <source>
        <dbReference type="ARBA" id="ARBA00022679"/>
    </source>
</evidence>
<dbReference type="InterPro" id="IPR013783">
    <property type="entry name" value="Ig-like_fold"/>
</dbReference>
<dbReference type="InterPro" id="IPR036941">
    <property type="entry name" value="Rcpt_L-dom_sf"/>
</dbReference>
<dbReference type="EC" id="2.7.10.1" evidence="22"/>
<evidence type="ECO:0000256" key="14">
    <source>
        <dbReference type="ARBA" id="ARBA00023136"/>
    </source>
</evidence>
<reference evidence="30" key="1">
    <citation type="submission" date="2025-08" db="UniProtKB">
        <authorList>
            <consortium name="RefSeq"/>
        </authorList>
    </citation>
    <scope>IDENTIFICATION</scope>
    <source>
        <tissue evidence="30">Gonads</tissue>
    </source>
</reference>
<keyword evidence="11" id="KW-0418">Kinase</keyword>
<dbReference type="PANTHER" id="PTHR24416">
    <property type="entry name" value="TYROSINE-PROTEIN KINASE RECEPTOR"/>
    <property type="match status" value="1"/>
</dbReference>
<evidence type="ECO:0000256" key="25">
    <source>
        <dbReference type="SAM" id="Phobius"/>
    </source>
</evidence>
<dbReference type="SMART" id="SM00060">
    <property type="entry name" value="FN3"/>
    <property type="match status" value="2"/>
</dbReference>
<dbReference type="PROSITE" id="PS00109">
    <property type="entry name" value="PROTEIN_KINASE_TYR"/>
    <property type="match status" value="1"/>
</dbReference>
<feature type="compositionally biased region" description="Low complexity" evidence="24">
    <location>
        <begin position="1497"/>
        <end position="1506"/>
    </location>
</feature>
<evidence type="ECO:0000256" key="6">
    <source>
        <dbReference type="ARBA" id="ARBA00022692"/>
    </source>
</evidence>
<keyword evidence="15" id="KW-0829">Tyrosine-protein kinase</keyword>
<keyword evidence="17 22" id="KW-0675">Receptor</keyword>
<dbReference type="InterPro" id="IPR008266">
    <property type="entry name" value="Tyr_kinase_AS"/>
</dbReference>
<evidence type="ECO:0000256" key="10">
    <source>
        <dbReference type="ARBA" id="ARBA00022741"/>
    </source>
</evidence>
<dbReference type="Gene3D" id="2.60.40.10">
    <property type="entry name" value="Immunoglobulins"/>
    <property type="match status" value="4"/>
</dbReference>
<feature type="compositionally biased region" description="Polar residues" evidence="24">
    <location>
        <begin position="1479"/>
        <end position="1496"/>
    </location>
</feature>
<dbReference type="Proteomes" id="UP000085678">
    <property type="component" value="Unplaced"/>
</dbReference>
<dbReference type="PROSITE" id="PS00107">
    <property type="entry name" value="PROTEIN_KINASE_ATP"/>
    <property type="match status" value="1"/>
</dbReference>
<dbReference type="InterPro" id="IPR006211">
    <property type="entry name" value="Furin-like_Cys-rich_dom"/>
</dbReference>
<evidence type="ECO:0000313" key="29">
    <source>
        <dbReference type="Proteomes" id="UP000085678"/>
    </source>
</evidence>
<keyword evidence="3 22" id="KW-0597">Phosphoprotein</keyword>
<dbReference type="CDD" id="cd00064">
    <property type="entry name" value="FU"/>
    <property type="match status" value="1"/>
</dbReference>
<dbReference type="Pfam" id="PF01030">
    <property type="entry name" value="Recep_L_domain"/>
    <property type="match status" value="2"/>
</dbReference>
<dbReference type="InterPro" id="IPR001245">
    <property type="entry name" value="Ser-Thr/Tyr_kinase_cat_dom"/>
</dbReference>
<dbReference type="GO" id="GO:0005524">
    <property type="term" value="F:ATP binding"/>
    <property type="evidence" value="ECO:0007669"/>
    <property type="project" value="UniProtKB-UniRule"/>
</dbReference>
<evidence type="ECO:0000256" key="13">
    <source>
        <dbReference type="ARBA" id="ARBA00022989"/>
    </source>
</evidence>
<dbReference type="FunCoup" id="A0A1S3HAX7">
    <property type="interactions" value="478"/>
</dbReference>
<dbReference type="SMART" id="SM00219">
    <property type="entry name" value="TyrKc"/>
    <property type="match status" value="1"/>
</dbReference>
<keyword evidence="10 21" id="KW-0547">Nucleotide-binding</keyword>
<organism evidence="29 30">
    <name type="scientific">Lingula anatina</name>
    <name type="common">Brachiopod</name>
    <name type="synonym">Lingula unguis</name>
    <dbReference type="NCBI Taxonomy" id="7574"/>
    <lineage>
        <taxon>Eukaryota</taxon>
        <taxon>Metazoa</taxon>
        <taxon>Spiralia</taxon>
        <taxon>Lophotrochozoa</taxon>
        <taxon>Brachiopoda</taxon>
        <taxon>Linguliformea</taxon>
        <taxon>Lingulata</taxon>
        <taxon>Lingulida</taxon>
        <taxon>Linguloidea</taxon>
        <taxon>Lingulidae</taxon>
        <taxon>Lingula</taxon>
    </lineage>
</organism>
<dbReference type="Pfam" id="PF00757">
    <property type="entry name" value="Furin-like"/>
    <property type="match status" value="1"/>
</dbReference>
<dbReference type="SUPFAM" id="SSF49265">
    <property type="entry name" value="Fibronectin type III"/>
    <property type="match status" value="3"/>
</dbReference>
<dbReference type="SUPFAM" id="SSF57184">
    <property type="entry name" value="Growth factor receptor domain"/>
    <property type="match status" value="1"/>
</dbReference>
<sequence length="1534" mass="173496">MYKNLLNCLLLVVISSSVSSKDEEIMQMSEFGFCKSVDIRNNVSMFQKSLENCTVIEGYLQILLIDGNPEDFEKLHFPKLVEVTDYVLLYRVNGMRTLRNIFPNLTVIRGKKLFFDYALVGYEMFGLEEVGLVSLTTITRGAVRFEDNPKLCFLKTVDWNKIAPNGIHHFRNNPTSDNCPAEADCPGRCPTEENDGKVVKHCWTKRDCQKICPDNCRDACYYPPGSNQPKCCHRECLGTCNGSALHQCAACKHVNIRGTCVAKCGQGLLEYEGRRCINIYECKSFGDRYGIRKINWKMHDGKCIRECPVGFITDPQDPYRCIQCPGKCPKECTQAGVNSVSDAERLKGCTIINGDLTLNVMGGKNIATYLEEGLGMIEEITGSLQVSHSYALYSLDILRSLKRIRGNTLKNDKYALYILDNQNLREIWNTTLHPKLTVDKGKMFFHFNRRLCLSKINELKDSITFGTNVSMDEVDISLSSNGDQATCSVQRMAIELVKTATVAAVIAFDNFKPSDPRTLLSYVINYRETSEKNVSILSGRDACSDDVWMTKEREPNLNDMQPQLMEYLFPLKPWTLYAVYVQTYTIAVADKGAISNIMYFTTRPDSPTPAVDVEVEATMEGELTVTWKPPNKPNGNVTHYMVYWTIAEINKEEYDDRNYCIDTLQAQHLDVTTNEKETEQEKKPNITGVCDRETCCACPKSEKATKEDERNRNMQIEFENFLHGAVYIKRPENQNEVNETEETTKRLKRETHQRYVRDQIEKDDLGYKKKELEKLEKLLEEVKRELNENMGKENEYPLNKISRRHKREFERTFPRNSDQLPPTNETSEDVTSVSPTSSSTVVPHNHTDAVYKTSTVYGGTRIVLPNLKHFTFYRIEIIACQEYDETTRKKLCSSKAIANKRTRASRMADRVDSVKVVVNSSQEVLFLWSDPPTPNGVLLTYTITYQNVLQPEEVKSPCIPHKKYREIGGYRAKGKLTPGNWSVKVCSTSLAGTSNDSCSDLHYFIVPKPAAADTFMSPVNIAIISVSVVIVVVIVVITSGVLFVKYRLKKNQLPVDALYTSCNPEYLSAGDVYIPDEWEVDRDKISLIRELGQGSFGMVYEGIAKEIVEGEPQVRVAVKTVNENASIRDRIEFLNEASVMKAFNCHHVVKLLGVVSKGQPTLVIMELMAVGDLKNFLRKHRPDEPDNEGRQPPDLPEILRMTGEIADGMAYLSAKKFVHRDLAARNCMVSDNMTVKIGDFGMTRDIYETDYYRKGGKGLLPVRWMAPESLKDGIFTNASDVWSFGVVLWEMSTLAAQPYQGFANEQVLKYVIDGHIIPKPDGCPDKLYKIMLKCWKYYPKQRPTFCQILEHLSQDLPDSFHAVSFFDSEENAYQSTHEDTWGDDDEVFENSPGARRRQTASDYMEADYSQQPLTDPHGSSQQETDSGEEDIHINLSNINITENHLENHSDTESKSGKSVSCECIKQTLQNEMKKRRRSSGTNSTNIPYPSAINSNEGSKGSSKSSSSGGGGYAHMNGLVNGHINVHLPTQSTQC</sequence>
<dbReference type="Gene3D" id="3.80.20.20">
    <property type="entry name" value="Receptor L-domain"/>
    <property type="match status" value="2"/>
</dbReference>
<feature type="transmembrane region" description="Helical" evidence="25">
    <location>
        <begin position="1021"/>
        <end position="1044"/>
    </location>
</feature>
<keyword evidence="4" id="KW-0808">Transferase</keyword>
<evidence type="ECO:0000256" key="16">
    <source>
        <dbReference type="ARBA" id="ARBA00023157"/>
    </source>
</evidence>
<evidence type="ECO:0000259" key="27">
    <source>
        <dbReference type="PROSITE" id="PS50011"/>
    </source>
</evidence>